<keyword evidence="9" id="KW-0472">Membrane</keyword>
<dbReference type="Proteomes" id="UP000467840">
    <property type="component" value="Chromosome 14"/>
</dbReference>
<evidence type="ECO:0000259" key="14">
    <source>
        <dbReference type="SMART" id="SM00563"/>
    </source>
</evidence>
<evidence type="ECO:0000256" key="13">
    <source>
        <dbReference type="SAM" id="MobiDB-lite"/>
    </source>
</evidence>
<evidence type="ECO:0000256" key="3">
    <source>
        <dbReference type="ARBA" id="ARBA00008655"/>
    </source>
</evidence>
<proteinExistence type="inferred from homology"/>
<dbReference type="CDD" id="cd07991">
    <property type="entry name" value="LPLAT_LPCAT1-like"/>
    <property type="match status" value="1"/>
</dbReference>
<keyword evidence="4" id="KW-0444">Lipid biosynthesis</keyword>
<dbReference type="GO" id="GO:0016020">
    <property type="term" value="C:membrane"/>
    <property type="evidence" value="ECO:0007669"/>
    <property type="project" value="UniProtKB-SubCell"/>
</dbReference>
<evidence type="ECO:0000256" key="5">
    <source>
        <dbReference type="ARBA" id="ARBA00022679"/>
    </source>
</evidence>
<evidence type="ECO:0000313" key="16">
    <source>
        <dbReference type="Proteomes" id="UP000467840"/>
    </source>
</evidence>
<dbReference type="UniPathway" id="UPA00085"/>
<evidence type="ECO:0000256" key="8">
    <source>
        <dbReference type="ARBA" id="ARBA00023098"/>
    </source>
</evidence>
<dbReference type="EMBL" id="JAAGAX010000006">
    <property type="protein sequence ID" value="KAF2311089.1"/>
    <property type="molecule type" value="Genomic_DNA"/>
</dbReference>
<dbReference type="InterPro" id="IPR045252">
    <property type="entry name" value="LPCAT1-like"/>
</dbReference>
<comment type="caution">
    <text evidence="15">The sequence shown here is derived from an EMBL/GenBank/DDBJ whole genome shotgun (WGS) entry which is preliminary data.</text>
</comment>
<evidence type="ECO:0000256" key="4">
    <source>
        <dbReference type="ARBA" id="ARBA00022516"/>
    </source>
</evidence>
<evidence type="ECO:0000256" key="7">
    <source>
        <dbReference type="ARBA" id="ARBA00022989"/>
    </source>
</evidence>
<keyword evidence="8" id="KW-0443">Lipid metabolism</keyword>
<name>A0A6A6MGG3_HEVBR</name>
<evidence type="ECO:0000256" key="11">
    <source>
        <dbReference type="ARBA" id="ARBA00023264"/>
    </source>
</evidence>
<evidence type="ECO:0000313" key="15">
    <source>
        <dbReference type="EMBL" id="KAF2311089.1"/>
    </source>
</evidence>
<protein>
    <recommendedName>
        <fullName evidence="14">Phospholipid/glycerol acyltransferase domain-containing protein</fullName>
    </recommendedName>
</protein>
<comment type="subcellular location">
    <subcellularLocation>
        <location evidence="1">Membrane</location>
    </subcellularLocation>
</comment>
<sequence length="616" mass="69735">MLLLARISLQKPPIPSPSLALIARHLSTASTSSKLHDHYSFKPPPSLSPEIPQKPNPTPRKKRKPLYRPPSSLDPIATKLTHSDLPFDFRYSYTESSLTVRPIGLREPKYSPFGPGRLDRVWTGVCAPAVDPKVKSLEGKDYPNLEEKRRMMRQEIQGESLNNAERKILMENCQGIEPRSKLTSNKAIMVSCVGCKLRAGVRSDRRNLILACGSQMESRDLALAFVMGWKDKHNPMPRWRTSYQWIKRKGKPAPRDIAPIVVSNHVSYIDPIFYFYELFPTIVAAESHDSIPFVGTIIRAMQVIYVNRFSQSSRKQAVNEIKRKASCDRFPRVLLFPEGTTTNGKVIISFQLGAFIPGYAIQPVIVRYPHVHFDQSWGHISLAKLMFRMFTQFHNFMEVEYLPIVQPIDNVKKILRISLRGHKTGHAIATALNVAQTFHSYGDLMLLMKACQSKQEKPSSYMVEMARVESLFHMSSLEAVDFLDKFLSMNPDPSGRVKFHDFLRVMKLRSCTLSEEIFGFIDVEKNGSITFKQGRVALIDIMLSGTVYDILFPPCSSYGSAHVMKQPLFRQTCELAFTNCSAGDSQISKEQLGDIIRLAIPDLDDHEPGNAMLLFG</sequence>
<dbReference type="PANTHER" id="PTHR23063:SF52">
    <property type="entry name" value="LYSOPHOSPHATIDYLCHOLINE ACYLTRANSFERASE"/>
    <property type="match status" value="1"/>
</dbReference>
<evidence type="ECO:0000256" key="6">
    <source>
        <dbReference type="ARBA" id="ARBA00022692"/>
    </source>
</evidence>
<dbReference type="Pfam" id="PF01553">
    <property type="entry name" value="Acyltransferase"/>
    <property type="match status" value="1"/>
</dbReference>
<dbReference type="SUPFAM" id="SSF47473">
    <property type="entry name" value="EF-hand"/>
    <property type="match status" value="1"/>
</dbReference>
<evidence type="ECO:0000256" key="2">
    <source>
        <dbReference type="ARBA" id="ARBA00005074"/>
    </source>
</evidence>
<dbReference type="GO" id="GO:0008374">
    <property type="term" value="F:O-acyltransferase activity"/>
    <property type="evidence" value="ECO:0007669"/>
    <property type="project" value="InterPro"/>
</dbReference>
<keyword evidence="7" id="KW-1133">Transmembrane helix</keyword>
<keyword evidence="16" id="KW-1185">Reference proteome</keyword>
<dbReference type="InterPro" id="IPR002123">
    <property type="entry name" value="Plipid/glycerol_acylTrfase"/>
</dbReference>
<keyword evidence="6" id="KW-0812">Transmembrane</keyword>
<dbReference type="PANTHER" id="PTHR23063">
    <property type="entry name" value="PHOSPHOLIPID ACYLTRANSFERASE"/>
    <property type="match status" value="1"/>
</dbReference>
<reference evidence="15 16" key="1">
    <citation type="journal article" date="2020" name="Mol. Plant">
        <title>The Chromosome-Based Rubber Tree Genome Provides New Insights into Spurge Genome Evolution and Rubber Biosynthesis.</title>
        <authorList>
            <person name="Liu J."/>
            <person name="Shi C."/>
            <person name="Shi C.C."/>
            <person name="Li W."/>
            <person name="Zhang Q.J."/>
            <person name="Zhang Y."/>
            <person name="Li K."/>
            <person name="Lu H.F."/>
            <person name="Shi C."/>
            <person name="Zhu S.T."/>
            <person name="Xiao Z.Y."/>
            <person name="Nan H."/>
            <person name="Yue Y."/>
            <person name="Zhu X.G."/>
            <person name="Wu Y."/>
            <person name="Hong X.N."/>
            <person name="Fan G.Y."/>
            <person name="Tong Y."/>
            <person name="Zhang D."/>
            <person name="Mao C.L."/>
            <person name="Liu Y.L."/>
            <person name="Hao S.J."/>
            <person name="Liu W.Q."/>
            <person name="Lv M.Q."/>
            <person name="Zhang H.B."/>
            <person name="Liu Y."/>
            <person name="Hu-Tang G.R."/>
            <person name="Wang J.P."/>
            <person name="Wang J.H."/>
            <person name="Sun Y.H."/>
            <person name="Ni S.B."/>
            <person name="Chen W.B."/>
            <person name="Zhang X.C."/>
            <person name="Jiao Y.N."/>
            <person name="Eichler E.E."/>
            <person name="Li G.H."/>
            <person name="Liu X."/>
            <person name="Gao L.Z."/>
        </authorList>
    </citation>
    <scope>NUCLEOTIDE SEQUENCE [LARGE SCALE GENOMIC DNA]</scope>
    <source>
        <strain evidence="16">cv. GT1</strain>
        <tissue evidence="15">Leaf</tissue>
    </source>
</reference>
<dbReference type="Gene3D" id="1.10.238.10">
    <property type="entry name" value="EF-hand"/>
    <property type="match status" value="1"/>
</dbReference>
<comment type="pathway">
    <text evidence="2">Lipid metabolism; phospholipid metabolism.</text>
</comment>
<feature type="domain" description="Phospholipid/glycerol acyltransferase" evidence="14">
    <location>
        <begin position="259"/>
        <end position="369"/>
    </location>
</feature>
<evidence type="ECO:0000256" key="9">
    <source>
        <dbReference type="ARBA" id="ARBA00023136"/>
    </source>
</evidence>
<dbReference type="SMART" id="SM00563">
    <property type="entry name" value="PlsC"/>
    <property type="match status" value="1"/>
</dbReference>
<accession>A0A6A6MGG3</accession>
<dbReference type="AlphaFoldDB" id="A0A6A6MGG3"/>
<evidence type="ECO:0000256" key="10">
    <source>
        <dbReference type="ARBA" id="ARBA00023209"/>
    </source>
</evidence>
<dbReference type="GO" id="GO:0071618">
    <property type="term" value="F:lysophosphatidylethanolamine acyltransferase activity"/>
    <property type="evidence" value="ECO:0007669"/>
    <property type="project" value="TreeGrafter"/>
</dbReference>
<keyword evidence="11" id="KW-1208">Phospholipid metabolism</keyword>
<keyword evidence="10" id="KW-0594">Phospholipid biosynthesis</keyword>
<organism evidence="15 16">
    <name type="scientific">Hevea brasiliensis</name>
    <name type="common">Para rubber tree</name>
    <name type="synonym">Siphonia brasiliensis</name>
    <dbReference type="NCBI Taxonomy" id="3981"/>
    <lineage>
        <taxon>Eukaryota</taxon>
        <taxon>Viridiplantae</taxon>
        <taxon>Streptophyta</taxon>
        <taxon>Embryophyta</taxon>
        <taxon>Tracheophyta</taxon>
        <taxon>Spermatophyta</taxon>
        <taxon>Magnoliopsida</taxon>
        <taxon>eudicotyledons</taxon>
        <taxon>Gunneridae</taxon>
        <taxon>Pentapetalae</taxon>
        <taxon>rosids</taxon>
        <taxon>fabids</taxon>
        <taxon>Malpighiales</taxon>
        <taxon>Euphorbiaceae</taxon>
        <taxon>Crotonoideae</taxon>
        <taxon>Micrandreae</taxon>
        <taxon>Hevea</taxon>
    </lineage>
</organism>
<evidence type="ECO:0000256" key="12">
    <source>
        <dbReference type="ARBA" id="ARBA00023315"/>
    </source>
</evidence>
<keyword evidence="12" id="KW-0012">Acyltransferase</keyword>
<comment type="similarity">
    <text evidence="3">Belongs to the 1-acyl-sn-glycerol-3-phosphate acyltransferase family.</text>
</comment>
<dbReference type="SUPFAM" id="SSF69593">
    <property type="entry name" value="Glycerol-3-phosphate (1)-acyltransferase"/>
    <property type="match status" value="1"/>
</dbReference>
<dbReference type="GO" id="GO:0008654">
    <property type="term" value="P:phospholipid biosynthetic process"/>
    <property type="evidence" value="ECO:0007669"/>
    <property type="project" value="UniProtKB-KW"/>
</dbReference>
<feature type="compositionally biased region" description="Pro residues" evidence="13">
    <location>
        <begin position="42"/>
        <end position="58"/>
    </location>
</feature>
<feature type="region of interest" description="Disordered" evidence="13">
    <location>
        <begin position="33"/>
        <end position="77"/>
    </location>
</feature>
<keyword evidence="5" id="KW-0808">Transferase</keyword>
<gene>
    <name evidence="15" type="ORF">GH714_019442</name>
</gene>
<evidence type="ECO:0000256" key="1">
    <source>
        <dbReference type="ARBA" id="ARBA00004370"/>
    </source>
</evidence>
<dbReference type="InterPro" id="IPR011992">
    <property type="entry name" value="EF-hand-dom_pair"/>
</dbReference>